<dbReference type="EMBL" id="AP014924">
    <property type="protein sequence ID" value="BAS26815.1"/>
    <property type="molecule type" value="Genomic_DNA"/>
</dbReference>
<proteinExistence type="predicted"/>
<protein>
    <submittedName>
        <fullName evidence="1">Uncharacterized protein</fullName>
    </submittedName>
</protein>
<keyword evidence="2" id="KW-1185">Reference proteome</keyword>
<dbReference type="KEGG" id="lpil:LIP_0958"/>
<reference evidence="2" key="1">
    <citation type="submission" date="2015-07" db="EMBL/GenBank/DDBJ databases">
        <title>Complete genome sequence and phylogenetic analysis of Limnochorda pilosa.</title>
        <authorList>
            <person name="Watanabe M."/>
            <person name="Kojima H."/>
            <person name="Fukui M."/>
        </authorList>
    </citation>
    <scope>NUCLEOTIDE SEQUENCE [LARGE SCALE GENOMIC DNA]</scope>
    <source>
        <strain evidence="2">HC45</strain>
    </source>
</reference>
<gene>
    <name evidence="1" type="ORF">LIP_0958</name>
</gene>
<evidence type="ECO:0000313" key="2">
    <source>
        <dbReference type="Proteomes" id="UP000065807"/>
    </source>
</evidence>
<dbReference type="AlphaFoldDB" id="A0A0K2SIA3"/>
<dbReference type="Proteomes" id="UP000065807">
    <property type="component" value="Chromosome"/>
</dbReference>
<evidence type="ECO:0000313" key="1">
    <source>
        <dbReference type="EMBL" id="BAS26815.1"/>
    </source>
</evidence>
<accession>A0A0K2SIA3</accession>
<dbReference type="STRING" id="1555112.LIP_0958"/>
<organism evidence="1 2">
    <name type="scientific">Limnochorda pilosa</name>
    <dbReference type="NCBI Taxonomy" id="1555112"/>
    <lineage>
        <taxon>Bacteria</taxon>
        <taxon>Bacillati</taxon>
        <taxon>Bacillota</taxon>
        <taxon>Limnochordia</taxon>
        <taxon>Limnochordales</taxon>
        <taxon>Limnochordaceae</taxon>
        <taxon>Limnochorda</taxon>
    </lineage>
</organism>
<sequence>MADVPHVVFAMHDPVVYSQETIEANPYVRRHLKTYLGDVLAEESMSLFRRYAPRALEYILAGGRPAQDGFRIGAPIKDEV</sequence>
<name>A0A0K2SIA3_LIMPI</name>
<reference evidence="2" key="2">
    <citation type="journal article" date="2016" name="Int. J. Syst. Evol. Microbiol.">
        <title>Complete genome sequence and cell structure of Limnochorda pilosa, a Gram-negative spore-former within the phylum Firmicutes.</title>
        <authorList>
            <person name="Watanabe M."/>
            <person name="Kojima H."/>
            <person name="Fukui M."/>
        </authorList>
    </citation>
    <scope>NUCLEOTIDE SEQUENCE [LARGE SCALE GENOMIC DNA]</scope>
    <source>
        <strain evidence="2">HC45</strain>
    </source>
</reference>